<evidence type="ECO:0000256" key="7">
    <source>
        <dbReference type="ARBA" id="ARBA00023242"/>
    </source>
</evidence>
<dbReference type="Gene3D" id="1.10.150.50">
    <property type="entry name" value="Transcription Factor, Ets-1"/>
    <property type="match status" value="1"/>
</dbReference>
<dbReference type="SMART" id="SM00561">
    <property type="entry name" value="MBT"/>
    <property type="match status" value="2"/>
</dbReference>
<evidence type="ECO:0000259" key="10">
    <source>
        <dbReference type="SMART" id="SM00454"/>
    </source>
</evidence>
<dbReference type="Pfam" id="PF12140">
    <property type="entry name" value="SLED"/>
    <property type="match status" value="1"/>
</dbReference>
<evidence type="ECO:0000256" key="2">
    <source>
        <dbReference type="ARBA" id="ARBA00008469"/>
    </source>
</evidence>
<dbReference type="GO" id="GO:0045892">
    <property type="term" value="P:negative regulation of DNA-templated transcription"/>
    <property type="evidence" value="ECO:0007669"/>
    <property type="project" value="TreeGrafter"/>
</dbReference>
<name>A0A8D0HPC5_SPHPU</name>
<reference evidence="11" key="1">
    <citation type="submission" date="2025-08" db="UniProtKB">
        <authorList>
            <consortium name="Ensembl"/>
        </authorList>
    </citation>
    <scope>IDENTIFICATION</scope>
</reference>
<protein>
    <submittedName>
        <fullName evidence="11">Scm polycomb group protein like 2</fullName>
    </submittedName>
</protein>
<feature type="repeat" description="MBT" evidence="8">
    <location>
        <begin position="118"/>
        <end position="219"/>
    </location>
</feature>
<evidence type="ECO:0000256" key="4">
    <source>
        <dbReference type="ARBA" id="ARBA00022737"/>
    </source>
</evidence>
<dbReference type="Gene3D" id="3.90.1150.190">
    <property type="entry name" value="SLED domain"/>
    <property type="match status" value="1"/>
</dbReference>
<dbReference type="FunFam" id="1.10.150.50:FF:000018">
    <property type="entry name" value="Polycomb protein scmh1 isoform 4"/>
    <property type="match status" value="1"/>
</dbReference>
<keyword evidence="3" id="KW-0678">Repressor</keyword>
<proteinExistence type="inferred from homology"/>
<dbReference type="SUPFAM" id="SSF63748">
    <property type="entry name" value="Tudor/PWWP/MBT"/>
    <property type="match status" value="2"/>
</dbReference>
<dbReference type="InterPro" id="IPR038348">
    <property type="entry name" value="SLED_sf"/>
</dbReference>
<dbReference type="Proteomes" id="UP000694392">
    <property type="component" value="Unplaced"/>
</dbReference>
<feature type="domain" description="SAM" evidence="10">
    <location>
        <begin position="523"/>
        <end position="592"/>
    </location>
</feature>
<evidence type="ECO:0000256" key="3">
    <source>
        <dbReference type="ARBA" id="ARBA00022491"/>
    </source>
</evidence>
<organism evidence="11 12">
    <name type="scientific">Sphenodon punctatus</name>
    <name type="common">Tuatara</name>
    <name type="synonym">Hatteria punctata</name>
    <dbReference type="NCBI Taxonomy" id="8508"/>
    <lineage>
        <taxon>Eukaryota</taxon>
        <taxon>Metazoa</taxon>
        <taxon>Chordata</taxon>
        <taxon>Craniata</taxon>
        <taxon>Vertebrata</taxon>
        <taxon>Euteleostomi</taxon>
        <taxon>Lepidosauria</taxon>
        <taxon>Sphenodontia</taxon>
        <taxon>Sphenodontidae</taxon>
        <taxon>Sphenodon</taxon>
    </lineage>
</organism>
<evidence type="ECO:0000256" key="9">
    <source>
        <dbReference type="SAM" id="MobiDB-lite"/>
    </source>
</evidence>
<dbReference type="InterPro" id="IPR050548">
    <property type="entry name" value="PcG_chromatin_remod_factors"/>
</dbReference>
<dbReference type="GO" id="GO:0005634">
    <property type="term" value="C:nucleus"/>
    <property type="evidence" value="ECO:0007669"/>
    <property type="project" value="UniProtKB-SubCell"/>
</dbReference>
<gene>
    <name evidence="11" type="primary">SCML2</name>
</gene>
<evidence type="ECO:0000256" key="5">
    <source>
        <dbReference type="ARBA" id="ARBA00023015"/>
    </source>
</evidence>
<evidence type="ECO:0000313" key="12">
    <source>
        <dbReference type="Proteomes" id="UP000694392"/>
    </source>
</evidence>
<sequence length="594" mass="66217">PPPLSFCFLEHFNWDSYLKETGSQAAPPHCLRQSRIPPSNDFKVSMKLEAHDPRNVTSVCIATVIGITGARLRLRLDGSDNKNDFWRLVDSSDIQPIGSCEKKGGMLQPPLGFQMNASSWPMFLLRTLNGAEMAPATCFKKEPPKPTPNCFKVGMKLEAIDRKNPYLICPATIGDVKGDEVFITFDGWRGAFYYWCKYDSRDIFPVGWCDLTGDALQPPGNNVSITKTSAKPQTSPSKATRRSMQSPHKSVPASAPARGRKPGRGKPLGSTGPRKARKKGLKPGRKVILNLSVILVFERSTFPSKYTLYYFSVCVYVNKHGNSGPHLDKKEVQQLPDHFGPGPVNVVLQQAVQACVDCAYHAKTVFGFLKSGHHGGEMITASFDGEKHAINLPSVNSESFVLRFLEKLCHSLQCDNLFSSQPFSPYMGSTHSPMEYDRIKPAKEEISENRCTKRYLQDSPPYTAPLSPKLLRSELLFAFFGTFYDTSSSPTFPMLCIEAASSTTGPDLSALKREPLRVPNKDPSTWSIDDVMRFVKDADPQALAPHAELFRRHEIDGKALLLLRSDMIMKYMGLKLGPALKLCYHIERLKQGKY</sequence>
<dbReference type="InterPro" id="IPR021987">
    <property type="entry name" value="SLED"/>
</dbReference>
<dbReference type="InterPro" id="IPR001660">
    <property type="entry name" value="SAM"/>
</dbReference>
<keyword evidence="7" id="KW-0539">Nucleus</keyword>
<evidence type="ECO:0000256" key="8">
    <source>
        <dbReference type="PROSITE-ProRule" id="PRU00459"/>
    </source>
</evidence>
<reference evidence="11" key="2">
    <citation type="submission" date="2025-09" db="UniProtKB">
        <authorList>
            <consortium name="Ensembl"/>
        </authorList>
    </citation>
    <scope>IDENTIFICATION</scope>
</reference>
<dbReference type="GeneTree" id="ENSGT00940000159407"/>
<feature type="repeat" description="MBT" evidence="8">
    <location>
        <begin position="12"/>
        <end position="110"/>
    </location>
</feature>
<dbReference type="PANTHER" id="PTHR12247:SF84">
    <property type="entry name" value="SEX COMB ON MIDLEG-LIKE PROTEIN 2"/>
    <property type="match status" value="1"/>
</dbReference>
<feature type="compositionally biased region" description="Polar residues" evidence="9">
    <location>
        <begin position="220"/>
        <end position="248"/>
    </location>
</feature>
<keyword evidence="4" id="KW-0677">Repeat</keyword>
<dbReference type="CDD" id="cd20109">
    <property type="entry name" value="MBT_SCML2_rpt2"/>
    <property type="match status" value="1"/>
</dbReference>
<dbReference type="PANTHER" id="PTHR12247">
    <property type="entry name" value="POLYCOMB GROUP PROTEIN"/>
    <property type="match status" value="1"/>
</dbReference>
<dbReference type="InterPro" id="IPR004092">
    <property type="entry name" value="Mbt"/>
</dbReference>
<evidence type="ECO:0000256" key="6">
    <source>
        <dbReference type="ARBA" id="ARBA00023163"/>
    </source>
</evidence>
<keyword evidence="5" id="KW-0805">Transcription regulation</keyword>
<comment type="subcellular location">
    <subcellularLocation>
        <location evidence="1">Nucleus</location>
    </subcellularLocation>
</comment>
<evidence type="ECO:0000256" key="1">
    <source>
        <dbReference type="ARBA" id="ARBA00004123"/>
    </source>
</evidence>
<dbReference type="CDD" id="cd09578">
    <property type="entry name" value="SAM_Scm"/>
    <property type="match status" value="1"/>
</dbReference>
<dbReference type="InterPro" id="IPR047531">
    <property type="entry name" value="SAM_Scm-like"/>
</dbReference>
<dbReference type="GO" id="GO:0042393">
    <property type="term" value="F:histone binding"/>
    <property type="evidence" value="ECO:0007669"/>
    <property type="project" value="TreeGrafter"/>
</dbReference>
<dbReference type="Pfam" id="PF00536">
    <property type="entry name" value="SAM_1"/>
    <property type="match status" value="1"/>
</dbReference>
<dbReference type="InterPro" id="IPR013761">
    <property type="entry name" value="SAM/pointed_sf"/>
</dbReference>
<dbReference type="PROSITE" id="PS51079">
    <property type="entry name" value="MBT"/>
    <property type="match status" value="2"/>
</dbReference>
<dbReference type="Gene3D" id="2.30.30.140">
    <property type="match status" value="2"/>
</dbReference>
<accession>A0A8D0HPC5</accession>
<dbReference type="AlphaFoldDB" id="A0A8D0HPC5"/>
<dbReference type="GO" id="GO:0003682">
    <property type="term" value="F:chromatin binding"/>
    <property type="evidence" value="ECO:0007669"/>
    <property type="project" value="TreeGrafter"/>
</dbReference>
<comment type="similarity">
    <text evidence="2">Belongs to the SCM family.</text>
</comment>
<dbReference type="SUPFAM" id="SSF47769">
    <property type="entry name" value="SAM/Pointed domain"/>
    <property type="match status" value="1"/>
</dbReference>
<feature type="region of interest" description="Disordered" evidence="9">
    <location>
        <begin position="220"/>
        <end position="281"/>
    </location>
</feature>
<dbReference type="Ensembl" id="ENSSPUT00000024979.1">
    <property type="protein sequence ID" value="ENSSPUP00000023417.1"/>
    <property type="gene ID" value="ENSSPUG00000017922.1"/>
</dbReference>
<dbReference type="FunFam" id="2.30.30.140:FF:000016">
    <property type="entry name" value="polycomb protein SCMH1 isoform X1"/>
    <property type="match status" value="1"/>
</dbReference>
<keyword evidence="6" id="KW-0804">Transcription</keyword>
<dbReference type="SMART" id="SM00454">
    <property type="entry name" value="SAM"/>
    <property type="match status" value="1"/>
</dbReference>
<evidence type="ECO:0000313" key="11">
    <source>
        <dbReference type="Ensembl" id="ENSSPUP00000023417.1"/>
    </source>
</evidence>
<keyword evidence="12" id="KW-1185">Reference proteome</keyword>
<dbReference type="Pfam" id="PF02820">
    <property type="entry name" value="MBT"/>
    <property type="match status" value="2"/>
</dbReference>